<dbReference type="AlphaFoldDB" id="A0A0A9ETY2"/>
<reference evidence="1" key="1">
    <citation type="submission" date="2014-09" db="EMBL/GenBank/DDBJ databases">
        <authorList>
            <person name="Magalhaes I.L.F."/>
            <person name="Oliveira U."/>
            <person name="Santos F.R."/>
            <person name="Vidigal T.H.D.A."/>
            <person name="Brescovit A.D."/>
            <person name="Santos A.J."/>
        </authorList>
    </citation>
    <scope>NUCLEOTIDE SEQUENCE</scope>
    <source>
        <tissue evidence="1">Shoot tissue taken approximately 20 cm above the soil surface</tissue>
    </source>
</reference>
<dbReference type="EMBL" id="GBRH01196545">
    <property type="protein sequence ID" value="JAE01351.1"/>
    <property type="molecule type" value="Transcribed_RNA"/>
</dbReference>
<protein>
    <submittedName>
        <fullName evidence="1">Uncharacterized protein</fullName>
    </submittedName>
</protein>
<name>A0A0A9ETY2_ARUDO</name>
<sequence length="26" mass="3023">MHQEKDGPTCHMISESMLTMPHLLRV</sequence>
<evidence type="ECO:0000313" key="1">
    <source>
        <dbReference type="EMBL" id="JAE01351.1"/>
    </source>
</evidence>
<proteinExistence type="predicted"/>
<organism evidence="1">
    <name type="scientific">Arundo donax</name>
    <name type="common">Giant reed</name>
    <name type="synonym">Donax arundinaceus</name>
    <dbReference type="NCBI Taxonomy" id="35708"/>
    <lineage>
        <taxon>Eukaryota</taxon>
        <taxon>Viridiplantae</taxon>
        <taxon>Streptophyta</taxon>
        <taxon>Embryophyta</taxon>
        <taxon>Tracheophyta</taxon>
        <taxon>Spermatophyta</taxon>
        <taxon>Magnoliopsida</taxon>
        <taxon>Liliopsida</taxon>
        <taxon>Poales</taxon>
        <taxon>Poaceae</taxon>
        <taxon>PACMAD clade</taxon>
        <taxon>Arundinoideae</taxon>
        <taxon>Arundineae</taxon>
        <taxon>Arundo</taxon>
    </lineage>
</organism>
<accession>A0A0A9ETY2</accession>
<reference evidence="1" key="2">
    <citation type="journal article" date="2015" name="Data Brief">
        <title>Shoot transcriptome of the giant reed, Arundo donax.</title>
        <authorList>
            <person name="Barrero R.A."/>
            <person name="Guerrero F.D."/>
            <person name="Moolhuijzen P."/>
            <person name="Goolsby J.A."/>
            <person name="Tidwell J."/>
            <person name="Bellgard S.E."/>
            <person name="Bellgard M.I."/>
        </authorList>
    </citation>
    <scope>NUCLEOTIDE SEQUENCE</scope>
    <source>
        <tissue evidence="1">Shoot tissue taken approximately 20 cm above the soil surface</tissue>
    </source>
</reference>